<dbReference type="CDD" id="cd02165">
    <property type="entry name" value="NMNAT"/>
    <property type="match status" value="1"/>
</dbReference>
<accession>A0A178K4F7</accession>
<evidence type="ECO:0000256" key="3">
    <source>
        <dbReference type="ARBA" id="ARBA00009014"/>
    </source>
</evidence>
<evidence type="ECO:0000256" key="14">
    <source>
        <dbReference type="ARBA" id="ARBA00048721"/>
    </source>
</evidence>
<evidence type="ECO:0000256" key="2">
    <source>
        <dbReference type="ARBA" id="ARBA00005019"/>
    </source>
</evidence>
<dbReference type="Gene3D" id="3.40.50.620">
    <property type="entry name" value="HUPs"/>
    <property type="match status" value="1"/>
</dbReference>
<gene>
    <name evidence="16" type="ORF">A3K86_22045</name>
</gene>
<comment type="catalytic activity">
    <reaction evidence="14">
        <text>nicotinate beta-D-ribonucleotide + ATP + H(+) = deamido-NAD(+) + diphosphate</text>
        <dbReference type="Rhea" id="RHEA:22860"/>
        <dbReference type="ChEBI" id="CHEBI:15378"/>
        <dbReference type="ChEBI" id="CHEBI:30616"/>
        <dbReference type="ChEBI" id="CHEBI:33019"/>
        <dbReference type="ChEBI" id="CHEBI:57502"/>
        <dbReference type="ChEBI" id="CHEBI:58437"/>
        <dbReference type="EC" id="2.7.7.18"/>
    </reaction>
</comment>
<dbReference type="Proteomes" id="UP000078503">
    <property type="component" value="Unassembled WGS sequence"/>
</dbReference>
<dbReference type="OrthoDB" id="5295945at2"/>
<dbReference type="PANTHER" id="PTHR39321:SF3">
    <property type="entry name" value="PHOSPHOPANTETHEINE ADENYLYLTRANSFERASE"/>
    <property type="match status" value="1"/>
</dbReference>
<evidence type="ECO:0000256" key="4">
    <source>
        <dbReference type="ARBA" id="ARBA00012389"/>
    </source>
</evidence>
<dbReference type="GO" id="GO:0004515">
    <property type="term" value="F:nicotinate-nucleotide adenylyltransferase activity"/>
    <property type="evidence" value="ECO:0007669"/>
    <property type="project" value="UniProtKB-EC"/>
</dbReference>
<keyword evidence="10" id="KW-0520">NAD</keyword>
<dbReference type="InterPro" id="IPR004821">
    <property type="entry name" value="Cyt_trans-like"/>
</dbReference>
<dbReference type="SUPFAM" id="SSF52374">
    <property type="entry name" value="Nucleotidylyl transferase"/>
    <property type="match status" value="1"/>
</dbReference>
<evidence type="ECO:0000256" key="8">
    <source>
        <dbReference type="ARBA" id="ARBA00022741"/>
    </source>
</evidence>
<dbReference type="GO" id="GO:0005524">
    <property type="term" value="F:ATP binding"/>
    <property type="evidence" value="ECO:0007669"/>
    <property type="project" value="UniProtKB-KW"/>
</dbReference>
<evidence type="ECO:0000256" key="1">
    <source>
        <dbReference type="ARBA" id="ARBA00002324"/>
    </source>
</evidence>
<dbReference type="InterPro" id="IPR005248">
    <property type="entry name" value="NadD/NMNAT"/>
</dbReference>
<keyword evidence="8" id="KW-0547">Nucleotide-binding</keyword>
<dbReference type="NCBIfam" id="NF006479">
    <property type="entry name" value="PRK08887.1"/>
    <property type="match status" value="1"/>
</dbReference>
<protein>
    <recommendedName>
        <fullName evidence="4">nicotinate-nucleotide adenylyltransferase</fullName>
        <ecNumber evidence="4">2.7.7.18</ecNumber>
    </recommendedName>
    <alternativeName>
        <fullName evidence="13">Deamido-NAD(+) diphosphorylase</fullName>
    </alternativeName>
    <alternativeName>
        <fullName evidence="12">Deamido-NAD(+) pyrophosphorylase</fullName>
    </alternativeName>
    <alternativeName>
        <fullName evidence="11">Nicotinate mononucleotide adenylyltransferase</fullName>
    </alternativeName>
</protein>
<keyword evidence="5" id="KW-0662">Pyridine nucleotide biosynthesis</keyword>
<evidence type="ECO:0000259" key="15">
    <source>
        <dbReference type="Pfam" id="PF01467"/>
    </source>
</evidence>
<comment type="pathway">
    <text evidence="2">Cofactor biosynthesis; NAD(+) biosynthesis; deamido-NAD(+) from nicotinate D-ribonucleotide: step 1/1.</text>
</comment>
<comment type="function">
    <text evidence="1">Catalyzes the reversible adenylation of nicotinate mononucleotide (NaMN) to nicotinic acid adenine dinucleotide (NaAD).</text>
</comment>
<dbReference type="STRING" id="858640.A3K86_22045"/>
<evidence type="ECO:0000313" key="16">
    <source>
        <dbReference type="EMBL" id="OAN11602.1"/>
    </source>
</evidence>
<proteinExistence type="inferred from homology"/>
<evidence type="ECO:0000256" key="12">
    <source>
        <dbReference type="ARBA" id="ARBA00033140"/>
    </source>
</evidence>
<sequence length="174" mass="19514">MSQSIAIFGSAFNPPSLGHLSVLKRLSQFDRVLLLPSYAHAWGKVMLDYDARCELVLAFIEDSGLSNLELCSVEADMAQGDEAITTHAVLNELQAQYPEANLTFVVGPDNFLNFHKFHRSDEILEKWQVLACPETVKVRSTLIREKLAAKCSISHLTTEKVAKLLVEDTRFCFE</sequence>
<dbReference type="GO" id="GO:0009435">
    <property type="term" value="P:NAD+ biosynthetic process"/>
    <property type="evidence" value="ECO:0007669"/>
    <property type="project" value="UniProtKB-UniPathway"/>
</dbReference>
<evidence type="ECO:0000256" key="10">
    <source>
        <dbReference type="ARBA" id="ARBA00023027"/>
    </source>
</evidence>
<comment type="caution">
    <text evidence="16">The sequence shown here is derived from an EMBL/GenBank/DDBJ whole genome shotgun (WGS) entry which is preliminary data.</text>
</comment>
<name>A0A178K4F7_9GAMM</name>
<evidence type="ECO:0000256" key="7">
    <source>
        <dbReference type="ARBA" id="ARBA00022695"/>
    </source>
</evidence>
<dbReference type="RefSeq" id="WP_068336738.1">
    <property type="nucleotide sequence ID" value="NZ_LVHF01000033.1"/>
</dbReference>
<dbReference type="UniPathway" id="UPA00253">
    <property type="reaction ID" value="UER00332"/>
</dbReference>
<keyword evidence="9" id="KW-0067">ATP-binding</keyword>
<evidence type="ECO:0000313" key="17">
    <source>
        <dbReference type="Proteomes" id="UP000078503"/>
    </source>
</evidence>
<evidence type="ECO:0000256" key="11">
    <source>
        <dbReference type="ARBA" id="ARBA00031253"/>
    </source>
</evidence>
<evidence type="ECO:0000256" key="13">
    <source>
        <dbReference type="ARBA" id="ARBA00033353"/>
    </source>
</evidence>
<dbReference type="AlphaFoldDB" id="A0A178K4F7"/>
<organism evidence="16 17">
    <name type="scientific">Photobacterium jeanii</name>
    <dbReference type="NCBI Taxonomy" id="858640"/>
    <lineage>
        <taxon>Bacteria</taxon>
        <taxon>Pseudomonadati</taxon>
        <taxon>Pseudomonadota</taxon>
        <taxon>Gammaproteobacteria</taxon>
        <taxon>Vibrionales</taxon>
        <taxon>Vibrionaceae</taxon>
        <taxon>Photobacterium</taxon>
    </lineage>
</organism>
<dbReference type="EC" id="2.7.7.18" evidence="4"/>
<evidence type="ECO:0000256" key="6">
    <source>
        <dbReference type="ARBA" id="ARBA00022679"/>
    </source>
</evidence>
<dbReference type="Pfam" id="PF01467">
    <property type="entry name" value="CTP_transf_like"/>
    <property type="match status" value="1"/>
</dbReference>
<keyword evidence="6 16" id="KW-0808">Transferase</keyword>
<dbReference type="EMBL" id="LVHF01000033">
    <property type="protein sequence ID" value="OAN11602.1"/>
    <property type="molecule type" value="Genomic_DNA"/>
</dbReference>
<keyword evidence="7 16" id="KW-0548">Nucleotidyltransferase</keyword>
<dbReference type="PANTHER" id="PTHR39321">
    <property type="entry name" value="NICOTINATE-NUCLEOTIDE ADENYLYLTRANSFERASE-RELATED"/>
    <property type="match status" value="1"/>
</dbReference>
<evidence type="ECO:0000256" key="9">
    <source>
        <dbReference type="ARBA" id="ARBA00022840"/>
    </source>
</evidence>
<keyword evidence="17" id="KW-1185">Reference proteome</keyword>
<evidence type="ECO:0000256" key="5">
    <source>
        <dbReference type="ARBA" id="ARBA00022642"/>
    </source>
</evidence>
<comment type="similarity">
    <text evidence="3">Belongs to the NadD family.</text>
</comment>
<reference evidence="16 17" key="1">
    <citation type="submission" date="2016-03" db="EMBL/GenBank/DDBJ databases">
        <title>Photobacterium proteolyticum sp. nov. a protease producing bacterium isolated from ocean sediments of Laizhou Bay.</title>
        <authorList>
            <person name="Li Y."/>
        </authorList>
    </citation>
    <scope>NUCLEOTIDE SEQUENCE [LARGE SCALE GENOMIC DNA]</scope>
    <source>
        <strain evidence="16 17">R-40508</strain>
    </source>
</reference>
<feature type="domain" description="Cytidyltransferase-like" evidence="15">
    <location>
        <begin position="7"/>
        <end position="145"/>
    </location>
</feature>
<dbReference type="InterPro" id="IPR014729">
    <property type="entry name" value="Rossmann-like_a/b/a_fold"/>
</dbReference>